<feature type="region of interest" description="Disordered" evidence="3">
    <location>
        <begin position="1"/>
        <end position="59"/>
    </location>
</feature>
<evidence type="ECO:0000256" key="1">
    <source>
        <dbReference type="ARBA" id="ARBA00004370"/>
    </source>
</evidence>
<evidence type="ECO:0000313" key="5">
    <source>
        <dbReference type="EMBL" id="MBD1319553.1"/>
    </source>
</evidence>
<gene>
    <name evidence="5" type="ORF">IDF66_08130</name>
</gene>
<feature type="transmembrane region" description="Helical" evidence="4">
    <location>
        <begin position="68"/>
        <end position="89"/>
    </location>
</feature>
<feature type="compositionally biased region" description="Basic and acidic residues" evidence="3">
    <location>
        <begin position="30"/>
        <end position="43"/>
    </location>
</feature>
<proteinExistence type="predicted"/>
<reference evidence="5 6" key="1">
    <citation type="submission" date="2020-09" db="EMBL/GenBank/DDBJ databases">
        <title>Novel species in genus Gordonia.</title>
        <authorList>
            <person name="Zhang G."/>
        </authorList>
    </citation>
    <scope>NUCLEOTIDE SEQUENCE [LARGE SCALE GENOMIC DNA]</scope>
    <source>
        <strain evidence="5 6">ON-33</strain>
    </source>
</reference>
<evidence type="ECO:0000256" key="2">
    <source>
        <dbReference type="ARBA" id="ARBA00023136"/>
    </source>
</evidence>
<protein>
    <recommendedName>
        <fullName evidence="7">Twin-arginine translocation pathway signal</fullName>
    </recommendedName>
</protein>
<accession>A0ABR7W9R5</accession>
<comment type="subcellular location">
    <subcellularLocation>
        <location evidence="1">Membrane</location>
    </subcellularLocation>
</comment>
<keyword evidence="4" id="KW-0812">Transmembrane</keyword>
<keyword evidence="2 4" id="KW-0472">Membrane</keyword>
<evidence type="ECO:0000313" key="6">
    <source>
        <dbReference type="Proteomes" id="UP000602395"/>
    </source>
</evidence>
<keyword evidence="4" id="KW-1133">Transmembrane helix</keyword>
<dbReference type="PANTHER" id="PTHR37042:SF4">
    <property type="entry name" value="OUTER MEMBRANE PROTEIN RV1973"/>
    <property type="match status" value="1"/>
</dbReference>
<evidence type="ECO:0000256" key="3">
    <source>
        <dbReference type="SAM" id="MobiDB-lite"/>
    </source>
</evidence>
<dbReference type="EMBL" id="JACWMS010000002">
    <property type="protein sequence ID" value="MBD1319553.1"/>
    <property type="molecule type" value="Genomic_DNA"/>
</dbReference>
<dbReference type="Proteomes" id="UP000602395">
    <property type="component" value="Unassembled WGS sequence"/>
</dbReference>
<evidence type="ECO:0000256" key="4">
    <source>
        <dbReference type="SAM" id="Phobius"/>
    </source>
</evidence>
<dbReference type="RefSeq" id="WP_190266465.1">
    <property type="nucleotide sequence ID" value="NZ_BAABAD010000005.1"/>
</dbReference>
<name>A0ABR7W9R5_9ACTN</name>
<evidence type="ECO:0008006" key="7">
    <source>
        <dbReference type="Google" id="ProtNLM"/>
    </source>
</evidence>
<sequence length="224" mass="23475">MSKPRTPESDTDLNDDDTSVTPAQSAPTVDPDHGSTAEARSDDTAPDAPNTAPAGGMRNVRSSFRRRFVPIALGVSMVAAVAAAGTAYATVYRDDVAANGDSAREAVAAANDGTVALLSYSPKSLDADLAKGQSHLTGQFLTYYKEFTAKVVKPAATENNVETKAQVVRSAVSKLSADDAEVLAFVNQSTTSKTKPDPELTSSSVKIALHRVDGNWLISSFDPV</sequence>
<keyword evidence="6" id="KW-1185">Reference proteome</keyword>
<comment type="caution">
    <text evidence="5">The sequence shown here is derived from an EMBL/GenBank/DDBJ whole genome shotgun (WGS) entry which is preliminary data.</text>
</comment>
<organism evidence="5 6">
    <name type="scientific">Gordonia hankookensis</name>
    <dbReference type="NCBI Taxonomy" id="589403"/>
    <lineage>
        <taxon>Bacteria</taxon>
        <taxon>Bacillati</taxon>
        <taxon>Actinomycetota</taxon>
        <taxon>Actinomycetes</taxon>
        <taxon>Mycobacteriales</taxon>
        <taxon>Gordoniaceae</taxon>
        <taxon>Gordonia</taxon>
    </lineage>
</organism>
<dbReference type="PANTHER" id="PTHR37042">
    <property type="entry name" value="OUTER MEMBRANE PROTEIN RV1973"/>
    <property type="match status" value="1"/>
</dbReference>
<feature type="compositionally biased region" description="Acidic residues" evidence="3">
    <location>
        <begin position="9"/>
        <end position="18"/>
    </location>
</feature>